<dbReference type="InterPro" id="IPR002528">
    <property type="entry name" value="MATE_fam"/>
</dbReference>
<dbReference type="Proteomes" id="UP000245412">
    <property type="component" value="Unassembled WGS sequence"/>
</dbReference>
<feature type="transmembrane region" description="Helical" evidence="7">
    <location>
        <begin position="168"/>
        <end position="188"/>
    </location>
</feature>
<dbReference type="Pfam" id="PF01554">
    <property type="entry name" value="MatE"/>
    <property type="match status" value="2"/>
</dbReference>
<dbReference type="NCBIfam" id="TIGR00797">
    <property type="entry name" value="matE"/>
    <property type="match status" value="1"/>
</dbReference>
<dbReference type="GO" id="GO:0005886">
    <property type="term" value="C:plasma membrane"/>
    <property type="evidence" value="ECO:0007669"/>
    <property type="project" value="UniProtKB-SubCell"/>
</dbReference>
<evidence type="ECO:0000256" key="3">
    <source>
        <dbReference type="ARBA" id="ARBA00022475"/>
    </source>
</evidence>
<reference evidence="8 9" key="1">
    <citation type="submission" date="2018-05" db="EMBL/GenBank/DDBJ databases">
        <authorList>
            <person name="Goeker M."/>
            <person name="Huntemann M."/>
            <person name="Clum A."/>
            <person name="Pillay M."/>
            <person name="Palaniappan K."/>
            <person name="Varghese N."/>
            <person name="Mikhailova N."/>
            <person name="Stamatis D."/>
            <person name="Reddy T."/>
            <person name="Daum C."/>
            <person name="Shapiro N."/>
            <person name="Ivanova N."/>
            <person name="Kyrpides N."/>
            <person name="Woyke T."/>
        </authorList>
    </citation>
    <scope>NUCLEOTIDE SEQUENCE [LARGE SCALE GENOMIC DNA]</scope>
    <source>
        <strain evidence="8 9">DSM 26524</strain>
    </source>
</reference>
<feature type="transmembrane region" description="Helical" evidence="7">
    <location>
        <begin position="59"/>
        <end position="77"/>
    </location>
</feature>
<dbReference type="PANTHER" id="PTHR42925:SF2">
    <property type="entry name" value="NA+ DRIVEN MULTIDRUG EFFLUX PUMP"/>
    <property type="match status" value="1"/>
</dbReference>
<dbReference type="EMBL" id="QGGY01000007">
    <property type="protein sequence ID" value="PWJ75058.1"/>
    <property type="molecule type" value="Genomic_DNA"/>
</dbReference>
<dbReference type="PANTHER" id="PTHR42925">
    <property type="entry name" value="MULTIDRUG AND TOXIN EFFLUX PROTEIN MATE FAMILY"/>
    <property type="match status" value="1"/>
</dbReference>
<evidence type="ECO:0000256" key="1">
    <source>
        <dbReference type="ARBA" id="ARBA00004651"/>
    </source>
</evidence>
<feature type="transmembrane region" description="Helical" evidence="7">
    <location>
        <begin position="98"/>
        <end position="118"/>
    </location>
</feature>
<evidence type="ECO:0000313" key="9">
    <source>
        <dbReference type="Proteomes" id="UP000245412"/>
    </source>
</evidence>
<dbReference type="RefSeq" id="WP_109626796.1">
    <property type="nucleotide sequence ID" value="NZ_JANKBI010000007.1"/>
</dbReference>
<feature type="transmembrane region" description="Helical" evidence="7">
    <location>
        <begin position="279"/>
        <end position="303"/>
    </location>
</feature>
<keyword evidence="2" id="KW-0813">Transport</keyword>
<evidence type="ECO:0000256" key="5">
    <source>
        <dbReference type="ARBA" id="ARBA00022989"/>
    </source>
</evidence>
<gene>
    <name evidence="8" type="ORF">C7383_10765</name>
</gene>
<feature type="transmembrane region" description="Helical" evidence="7">
    <location>
        <begin position="138"/>
        <end position="156"/>
    </location>
</feature>
<dbReference type="CDD" id="cd13134">
    <property type="entry name" value="MATE_like_8"/>
    <property type="match status" value="1"/>
</dbReference>
<feature type="transmembrane region" description="Helical" evidence="7">
    <location>
        <begin position="324"/>
        <end position="344"/>
    </location>
</feature>
<protein>
    <submittedName>
        <fullName evidence="8">MATE family efflux protein</fullName>
    </submittedName>
</protein>
<feature type="transmembrane region" description="Helical" evidence="7">
    <location>
        <begin position="236"/>
        <end position="259"/>
    </location>
</feature>
<dbReference type="InterPro" id="IPR048279">
    <property type="entry name" value="MdtK-like"/>
</dbReference>
<evidence type="ECO:0000256" key="2">
    <source>
        <dbReference type="ARBA" id="ARBA00022448"/>
    </source>
</evidence>
<name>A0AB73T2Y0_9FIRM</name>
<keyword evidence="4 7" id="KW-0812">Transmembrane</keyword>
<dbReference type="PIRSF" id="PIRSF006603">
    <property type="entry name" value="DinF"/>
    <property type="match status" value="1"/>
</dbReference>
<sequence>MKERLFSDKVFYRKLLQLTVPIALQNLMLASVAAADAIMLGSVAQNAMSAVSLATQIQFIQNMVLTSVVSTAIILGAQYWGRRDTGTISDIFCTSLRYCGVASILFFIGCIFFPRYLMLIFTNNEAELIETGIHYLKVAGWSYLLTGISQCYLAVMKISGHAAQAARVSIVTVILNIVLNAVFIFGLFGLPAMGVQGAALATLLARIVELVWCMRCSFRKGYIRPDLRRLFRRNKLLAADFWKCLYPLLGASLFWGVGFTSYSAFMGHLGTDATAANSVAAVVRDLICCLCNGLGSGGGILVGNELGAGNLKRGKKYGDRLLKLAILCGAVSTLVMLTVTPVVLNFVRFTEGARKYLIGMMVIMAVYMIGRAINTIVINGIFASGGDTMFDLYSLAVTMWGIAVPLAAAGTFLFDWPVLVVYACTCLDEVGKIPWVLAHYRKYKWVRDLTRDMN</sequence>
<keyword evidence="9" id="KW-1185">Reference proteome</keyword>
<proteinExistence type="predicted"/>
<evidence type="ECO:0000256" key="6">
    <source>
        <dbReference type="ARBA" id="ARBA00023136"/>
    </source>
</evidence>
<organism evidence="8 9">
    <name type="scientific">Murimonas intestini</name>
    <dbReference type="NCBI Taxonomy" id="1337051"/>
    <lineage>
        <taxon>Bacteria</taxon>
        <taxon>Bacillati</taxon>
        <taxon>Bacillota</taxon>
        <taxon>Clostridia</taxon>
        <taxon>Lachnospirales</taxon>
        <taxon>Lachnospiraceae</taxon>
        <taxon>Murimonas</taxon>
    </lineage>
</organism>
<feature type="transmembrane region" description="Helical" evidence="7">
    <location>
        <begin position="194"/>
        <end position="215"/>
    </location>
</feature>
<comment type="caution">
    <text evidence="8">The sequence shown here is derived from an EMBL/GenBank/DDBJ whole genome shotgun (WGS) entry which is preliminary data.</text>
</comment>
<dbReference type="GO" id="GO:0042910">
    <property type="term" value="F:xenobiotic transmembrane transporter activity"/>
    <property type="evidence" value="ECO:0007669"/>
    <property type="project" value="InterPro"/>
</dbReference>
<keyword evidence="6 7" id="KW-0472">Membrane</keyword>
<accession>A0AB73T2Y0</accession>
<keyword evidence="3" id="KW-1003">Cell membrane</keyword>
<evidence type="ECO:0000313" key="8">
    <source>
        <dbReference type="EMBL" id="PWJ75058.1"/>
    </source>
</evidence>
<feature type="transmembrane region" description="Helical" evidence="7">
    <location>
        <begin position="419"/>
        <end position="438"/>
    </location>
</feature>
<comment type="subcellular location">
    <subcellularLocation>
        <location evidence="1">Cell membrane</location>
        <topology evidence="1">Multi-pass membrane protein</topology>
    </subcellularLocation>
</comment>
<dbReference type="GO" id="GO:0015297">
    <property type="term" value="F:antiporter activity"/>
    <property type="evidence" value="ECO:0007669"/>
    <property type="project" value="InterPro"/>
</dbReference>
<evidence type="ECO:0000256" key="7">
    <source>
        <dbReference type="SAM" id="Phobius"/>
    </source>
</evidence>
<feature type="transmembrane region" description="Helical" evidence="7">
    <location>
        <begin position="356"/>
        <end position="378"/>
    </location>
</feature>
<keyword evidence="5 7" id="KW-1133">Transmembrane helix</keyword>
<feature type="transmembrane region" description="Helical" evidence="7">
    <location>
        <begin position="390"/>
        <end position="413"/>
    </location>
</feature>
<dbReference type="InterPro" id="IPR047135">
    <property type="entry name" value="YsiQ"/>
</dbReference>
<dbReference type="AlphaFoldDB" id="A0AB73T2Y0"/>
<evidence type="ECO:0000256" key="4">
    <source>
        <dbReference type="ARBA" id="ARBA00022692"/>
    </source>
</evidence>